<protein>
    <submittedName>
        <fullName evidence="1">Uncharacterized protein</fullName>
    </submittedName>
</protein>
<evidence type="ECO:0000313" key="1">
    <source>
        <dbReference type="EMBL" id="ETD22258.1"/>
    </source>
</evidence>
<keyword evidence="2" id="KW-1185">Reference proteome</keyword>
<dbReference type="AlphaFoldDB" id="V8C4D8"/>
<evidence type="ECO:0000313" key="2">
    <source>
        <dbReference type="Proteomes" id="UP000018731"/>
    </source>
</evidence>
<sequence>MYEFGLITTFSKSNIDMDYQEFKTALIEKYPNADYCDILEKITIEYESKKITFSRGSKGKFNYD</sequence>
<accession>V8C4D8</accession>
<dbReference type="HOGENOM" id="CLU_2872904_0_0_7"/>
<gene>
    <name evidence="1" type="ORF">HMPREF2086_01989</name>
</gene>
<dbReference type="RefSeq" id="WP_023928833.1">
    <property type="nucleotide sequence ID" value="NZ_KI669456.1"/>
</dbReference>
<proteinExistence type="predicted"/>
<organism evidence="1 2">
    <name type="scientific">Helicobacter macacae MIT 99-5501</name>
    <dbReference type="NCBI Taxonomy" id="1357400"/>
    <lineage>
        <taxon>Bacteria</taxon>
        <taxon>Pseudomonadati</taxon>
        <taxon>Campylobacterota</taxon>
        <taxon>Epsilonproteobacteria</taxon>
        <taxon>Campylobacterales</taxon>
        <taxon>Helicobacteraceae</taxon>
        <taxon>Helicobacter</taxon>
    </lineage>
</organism>
<dbReference type="EMBL" id="AZJI01000010">
    <property type="protein sequence ID" value="ETD22258.1"/>
    <property type="molecule type" value="Genomic_DNA"/>
</dbReference>
<reference evidence="1 2" key="1">
    <citation type="journal article" date="2014" name="Genome Announc.">
        <title>Draft genome sequences of six enterohepatic helicobacter species isolated from humans and one from rhesus macaques.</title>
        <authorList>
            <person name="Shen Z."/>
            <person name="Sheh A."/>
            <person name="Young S.K."/>
            <person name="Abouelliel A."/>
            <person name="Ward D.V."/>
            <person name="Earl A.M."/>
            <person name="Fox J.G."/>
        </authorList>
    </citation>
    <scope>NUCLEOTIDE SEQUENCE [LARGE SCALE GENOMIC DNA]</scope>
    <source>
        <strain evidence="1 2">MIT 99-5501</strain>
    </source>
</reference>
<dbReference type="Proteomes" id="UP000018731">
    <property type="component" value="Unassembled WGS sequence"/>
</dbReference>
<name>V8C4D8_9HELI</name>
<comment type="caution">
    <text evidence="1">The sequence shown here is derived from an EMBL/GenBank/DDBJ whole genome shotgun (WGS) entry which is preliminary data.</text>
</comment>
<feature type="non-terminal residue" evidence="1">
    <location>
        <position position="64"/>
    </location>
</feature>